<protein>
    <submittedName>
        <fullName evidence="4">ThrRS/AlaRS common domain-containing protein</fullName>
    </submittedName>
</protein>
<dbReference type="AlphaFoldDB" id="A0A6A6VU38"/>
<dbReference type="EMBL" id="ML996584">
    <property type="protein sequence ID" value="KAF2753306.1"/>
    <property type="molecule type" value="Genomic_DNA"/>
</dbReference>
<keyword evidence="5" id="KW-1185">Reference proteome</keyword>
<dbReference type="SUPFAM" id="SSF55186">
    <property type="entry name" value="ThrRS/AlaRS common domain"/>
    <property type="match status" value="1"/>
</dbReference>
<dbReference type="SMART" id="SM00863">
    <property type="entry name" value="tRNA_SAD"/>
    <property type="match status" value="1"/>
</dbReference>
<dbReference type="Pfam" id="PF07973">
    <property type="entry name" value="tRNA_SAD"/>
    <property type="match status" value="1"/>
</dbReference>
<feature type="domain" description="Threonyl/alanyl tRNA synthetase SAD" evidence="3">
    <location>
        <begin position="233"/>
        <end position="275"/>
    </location>
</feature>
<dbReference type="GO" id="GO:0043039">
    <property type="term" value="P:tRNA aminoacylation"/>
    <property type="evidence" value="ECO:0007669"/>
    <property type="project" value="InterPro"/>
</dbReference>
<evidence type="ECO:0000256" key="1">
    <source>
        <dbReference type="ARBA" id="ARBA00001947"/>
    </source>
</evidence>
<dbReference type="GeneID" id="54485905"/>
<proteinExistence type="inferred from homology"/>
<accession>A0A6A6VU38</accession>
<dbReference type="PANTHER" id="PTHR43462:SF2">
    <property type="entry name" value="THREONYL AND ALANYL TRNA SYNTHETASE SECOND ADDITIONAL DOMAIN-CONTAINING PROTEIN"/>
    <property type="match status" value="1"/>
</dbReference>
<reference evidence="4" key="1">
    <citation type="journal article" date="2020" name="Stud. Mycol.">
        <title>101 Dothideomycetes genomes: a test case for predicting lifestyles and emergence of pathogens.</title>
        <authorList>
            <person name="Haridas S."/>
            <person name="Albert R."/>
            <person name="Binder M."/>
            <person name="Bloem J."/>
            <person name="Labutti K."/>
            <person name="Salamov A."/>
            <person name="Andreopoulos B."/>
            <person name="Baker S."/>
            <person name="Barry K."/>
            <person name="Bills G."/>
            <person name="Bluhm B."/>
            <person name="Cannon C."/>
            <person name="Castanera R."/>
            <person name="Culley D."/>
            <person name="Daum C."/>
            <person name="Ezra D."/>
            <person name="Gonzalez J."/>
            <person name="Henrissat B."/>
            <person name="Kuo A."/>
            <person name="Liang C."/>
            <person name="Lipzen A."/>
            <person name="Lutzoni F."/>
            <person name="Magnuson J."/>
            <person name="Mondo S."/>
            <person name="Nolan M."/>
            <person name="Ohm R."/>
            <person name="Pangilinan J."/>
            <person name="Park H.-J."/>
            <person name="Ramirez L."/>
            <person name="Alfaro M."/>
            <person name="Sun H."/>
            <person name="Tritt A."/>
            <person name="Yoshinaga Y."/>
            <person name="Zwiers L.-H."/>
            <person name="Turgeon B."/>
            <person name="Goodwin S."/>
            <person name="Spatafora J."/>
            <person name="Crous P."/>
            <person name="Grigoriev I."/>
        </authorList>
    </citation>
    <scope>NUCLEOTIDE SEQUENCE</scope>
    <source>
        <strain evidence="4">CBS 121739</strain>
    </source>
</reference>
<dbReference type="InterPro" id="IPR009000">
    <property type="entry name" value="Transl_B-barrel_sf"/>
</dbReference>
<evidence type="ECO:0000313" key="4">
    <source>
        <dbReference type="EMBL" id="KAF2753306.1"/>
    </source>
</evidence>
<comment type="cofactor">
    <cofactor evidence="1">
        <name>Zn(2+)</name>
        <dbReference type="ChEBI" id="CHEBI:29105"/>
    </cofactor>
</comment>
<sequence length="279" mass="29990">MTDQAPTIPSPSSVYLHDASIHILSSTLTSLTPFSSIPELDQALFKSPPADSYILTTDRTIFYPQGGGQPADTGTIRDPERSSFVVSLVRSSVTKPTRILHLGTFPLATPSFQPSSPLIQEIDAAKRALHSRWHTAGHILALAAHQILPSAGLIDGKASHVPGSANVEFKGTIPSEYKSAIEARANELGTKDTAVYIHWWNVETMREKCQGGCEGLEDMLAGNRADGDTSGLLRAVEIEGVGSYPCGGTHLPRTSDVGRIEIRKIARKSGICRVSYAVF</sequence>
<dbReference type="GO" id="GO:0004812">
    <property type="term" value="F:aminoacyl-tRNA ligase activity"/>
    <property type="evidence" value="ECO:0007669"/>
    <property type="project" value="InterPro"/>
</dbReference>
<evidence type="ECO:0000256" key="2">
    <source>
        <dbReference type="ARBA" id="ARBA00008429"/>
    </source>
</evidence>
<comment type="similarity">
    <text evidence="2">Belongs to the class-II aminoacyl-tRNA synthetase family. Alax-L subfamily.</text>
</comment>
<gene>
    <name evidence="4" type="ORF">EJ05DRAFT_480333</name>
</gene>
<dbReference type="Gene3D" id="3.30.980.10">
    <property type="entry name" value="Threonyl-trna Synthetase, Chain A, domain 2"/>
    <property type="match status" value="1"/>
</dbReference>
<dbReference type="Gene3D" id="2.40.30.130">
    <property type="match status" value="1"/>
</dbReference>
<dbReference type="PANTHER" id="PTHR43462">
    <property type="entry name" value="ALANYL-TRNA EDITING PROTEIN"/>
    <property type="match status" value="1"/>
</dbReference>
<evidence type="ECO:0000259" key="3">
    <source>
        <dbReference type="SMART" id="SM00863"/>
    </source>
</evidence>
<dbReference type="Proteomes" id="UP000799437">
    <property type="component" value="Unassembled WGS sequence"/>
</dbReference>
<dbReference type="GO" id="GO:0005524">
    <property type="term" value="F:ATP binding"/>
    <property type="evidence" value="ECO:0007669"/>
    <property type="project" value="InterPro"/>
</dbReference>
<dbReference type="InterPro" id="IPR018163">
    <property type="entry name" value="Thr/Ala-tRNA-synth_IIc_edit"/>
</dbReference>
<dbReference type="OrthoDB" id="288942at2759"/>
<dbReference type="InterPro" id="IPR012947">
    <property type="entry name" value="tRNA_SAD"/>
</dbReference>
<name>A0A6A6VU38_9PEZI</name>
<dbReference type="InterPro" id="IPR051335">
    <property type="entry name" value="Alanyl-tRNA_Editing_Enzymes"/>
</dbReference>
<organism evidence="4 5">
    <name type="scientific">Pseudovirgaria hyperparasitica</name>
    <dbReference type="NCBI Taxonomy" id="470096"/>
    <lineage>
        <taxon>Eukaryota</taxon>
        <taxon>Fungi</taxon>
        <taxon>Dikarya</taxon>
        <taxon>Ascomycota</taxon>
        <taxon>Pezizomycotina</taxon>
        <taxon>Dothideomycetes</taxon>
        <taxon>Dothideomycetes incertae sedis</taxon>
        <taxon>Acrospermales</taxon>
        <taxon>Acrospermaceae</taxon>
        <taxon>Pseudovirgaria</taxon>
    </lineage>
</organism>
<evidence type="ECO:0000313" key="5">
    <source>
        <dbReference type="Proteomes" id="UP000799437"/>
    </source>
</evidence>
<dbReference type="SUPFAM" id="SSF50447">
    <property type="entry name" value="Translation proteins"/>
    <property type="match status" value="1"/>
</dbReference>
<dbReference type="RefSeq" id="XP_033595757.1">
    <property type="nucleotide sequence ID" value="XM_033744851.1"/>
</dbReference>